<comment type="subunit">
    <text evidence="3">Component of the Golgi-associated retrograde protein (GARP) complex.</text>
</comment>
<dbReference type="EMBL" id="JAFNEN010000262">
    <property type="protein sequence ID" value="KAG8187709.1"/>
    <property type="molecule type" value="Genomic_DNA"/>
</dbReference>
<evidence type="ECO:0000256" key="3">
    <source>
        <dbReference type="RuleBase" id="RU368010"/>
    </source>
</evidence>
<dbReference type="GO" id="GO:0032456">
    <property type="term" value="P:endocytic recycling"/>
    <property type="evidence" value="ECO:0007669"/>
    <property type="project" value="TreeGrafter"/>
</dbReference>
<reference evidence="4 5" key="1">
    <citation type="journal article" date="2022" name="Nat. Ecol. Evol.">
        <title>A masculinizing supergene underlies an exaggerated male reproductive morph in a spider.</title>
        <authorList>
            <person name="Hendrickx F."/>
            <person name="De Corte Z."/>
            <person name="Sonet G."/>
            <person name="Van Belleghem S.M."/>
            <person name="Kostlbacher S."/>
            <person name="Vangestel C."/>
        </authorList>
    </citation>
    <scope>NUCLEOTIDE SEQUENCE [LARGE SCALE GENOMIC DNA]</scope>
    <source>
        <strain evidence="4">W744_W776</strain>
    </source>
</reference>
<comment type="caution">
    <text evidence="4">The sequence shown here is derived from an EMBL/GenBank/DDBJ whole genome shotgun (WGS) entry which is preliminary data.</text>
</comment>
<dbReference type="Proteomes" id="UP000827092">
    <property type="component" value="Unassembled WGS sequence"/>
</dbReference>
<dbReference type="AlphaFoldDB" id="A0AAV6UU26"/>
<keyword evidence="3" id="KW-0653">Protein transport</keyword>
<dbReference type="GO" id="GO:0048193">
    <property type="term" value="P:Golgi vesicle transport"/>
    <property type="evidence" value="ECO:0007669"/>
    <property type="project" value="TreeGrafter"/>
</dbReference>
<dbReference type="GO" id="GO:0005829">
    <property type="term" value="C:cytosol"/>
    <property type="evidence" value="ECO:0007669"/>
    <property type="project" value="GOC"/>
</dbReference>
<comment type="subcellular location">
    <subcellularLocation>
        <location evidence="3">Golgi apparatus</location>
        <location evidence="3">trans-Golgi network</location>
    </subcellularLocation>
</comment>
<dbReference type="PANTHER" id="PTHR15954">
    <property type="entry name" value="VACUOLAR PROTEIN SORTING-ASSOCIATED PROTEIN 51 HOMOLOG"/>
    <property type="match status" value="1"/>
</dbReference>
<gene>
    <name evidence="4" type="ORF">JTE90_000175</name>
</gene>
<dbReference type="GO" id="GO:0042147">
    <property type="term" value="P:retrograde transport, endosome to Golgi"/>
    <property type="evidence" value="ECO:0007669"/>
    <property type="project" value="UniProtKB-UniRule"/>
</dbReference>
<keyword evidence="3" id="KW-0813">Transport</keyword>
<dbReference type="Pfam" id="PF08700">
    <property type="entry name" value="VPS51_Exo84_N"/>
    <property type="match status" value="1"/>
</dbReference>
<keyword evidence="3" id="KW-0445">Lipid transport</keyword>
<proteinExistence type="inferred from homology"/>
<dbReference type="InterPro" id="IPR014812">
    <property type="entry name" value="Vps51"/>
</dbReference>
<dbReference type="GO" id="GO:1990745">
    <property type="term" value="C:EARP complex"/>
    <property type="evidence" value="ECO:0007669"/>
    <property type="project" value="TreeGrafter"/>
</dbReference>
<evidence type="ECO:0000256" key="1">
    <source>
        <dbReference type="ARBA" id="ARBA00006080"/>
    </source>
</evidence>
<dbReference type="GO" id="GO:0007030">
    <property type="term" value="P:Golgi organization"/>
    <property type="evidence" value="ECO:0007669"/>
    <property type="project" value="UniProtKB-UniRule"/>
</dbReference>
<evidence type="ECO:0000313" key="4">
    <source>
        <dbReference type="EMBL" id="KAG8187709.1"/>
    </source>
</evidence>
<dbReference type="GO" id="GO:0016020">
    <property type="term" value="C:membrane"/>
    <property type="evidence" value="ECO:0007669"/>
    <property type="project" value="TreeGrafter"/>
</dbReference>
<comment type="function">
    <text evidence="3">Acts as component of the GARP complex that is involved in retrograde transport from early and late endosomes to the trans-Golgi network (TGN).</text>
</comment>
<dbReference type="GO" id="GO:0006869">
    <property type="term" value="P:lipid transport"/>
    <property type="evidence" value="ECO:0007669"/>
    <property type="project" value="UniProtKB-UniRule"/>
</dbReference>
<comment type="similarity">
    <text evidence="1 3">Belongs to the VPS51 family.</text>
</comment>
<accession>A0AAV6UU26</accession>
<name>A0AAV6UU26_9ARAC</name>
<dbReference type="GO" id="GO:0015031">
    <property type="term" value="P:protein transport"/>
    <property type="evidence" value="ECO:0007669"/>
    <property type="project" value="UniProtKB-UniRule"/>
</dbReference>
<evidence type="ECO:0000313" key="5">
    <source>
        <dbReference type="Proteomes" id="UP000827092"/>
    </source>
</evidence>
<dbReference type="GO" id="GO:0000938">
    <property type="term" value="C:GARP complex"/>
    <property type="evidence" value="ECO:0007669"/>
    <property type="project" value="UniProtKB-UniRule"/>
</dbReference>
<evidence type="ECO:0000256" key="2">
    <source>
        <dbReference type="ARBA" id="ARBA00016122"/>
    </source>
</evidence>
<organism evidence="4 5">
    <name type="scientific">Oedothorax gibbosus</name>
    <dbReference type="NCBI Taxonomy" id="931172"/>
    <lineage>
        <taxon>Eukaryota</taxon>
        <taxon>Metazoa</taxon>
        <taxon>Ecdysozoa</taxon>
        <taxon>Arthropoda</taxon>
        <taxon>Chelicerata</taxon>
        <taxon>Arachnida</taxon>
        <taxon>Araneae</taxon>
        <taxon>Araneomorphae</taxon>
        <taxon>Entelegynae</taxon>
        <taxon>Araneoidea</taxon>
        <taxon>Linyphiidae</taxon>
        <taxon>Erigoninae</taxon>
        <taxon>Oedothorax</taxon>
    </lineage>
</organism>
<dbReference type="PANTHER" id="PTHR15954:SF4">
    <property type="entry name" value="VACUOLAR PROTEIN SORTING-ASSOCIATED PROTEIN 51 HOMOLOG"/>
    <property type="match status" value="1"/>
</dbReference>
<sequence length="722" mass="83542">MPKCDQDIFNPLDLDKEEFNIDMYMIEITQNYTLPTMLNKNDILDKEIKEISCGIQNTVNENYTIFLSASQIVSNITRNLGMMERDMEILHSIMYEMDSNSSHILNKLQPSKRGITKWSKTQEGVHKLISLIDLVPNLKKLVEGGDYGAAAHHYAKAQSVLRQNRHLKSLKGIIEDSDEIVKIIKTNLNEKLDSSKYESGSIFEAMKLLLQLGEEPKIILKNLLLVASVNARKIFETIQIFPDPSQTNTEFLLVLSDLNSKYFDALNKAIDIAQRVFVKTNMNIFPVLENFVIEHAEPLHYKMRRIFKNNFNDIEDNFCANVLDELFRKCHDCFIQIPKIKLEARSVDFLLYICIDRSNFKLRNMVENFDSHLSSLEEDLNKNNLSLNVYLESLNSKVEDISISSLSSLCAYINPEYKYCRNASFRKQFCKAISYEGVFISFLRHLNNAILRKYSILKNIKHPCLCILFSKFTLELGAEQVPELLSSVKEKLYSSEENLKITTIPDISNECRATAEKMLQTYITVRQSKIYKMIKNSIANKDWMNMKEPWKVSAVIHRVLEEFEEAFREIESLFGTFSKKRMNSRDGSFDMTASLNALSRTSSPDSNSLDNILTNRIYRLFSRSAVSMDTVDFSNDSIFRCIVNLTLKSILEYVRHRTFNRYGLQQVQVDIFCLEVWVLRHLECNGQDCISLFDDIICSCYNRTIEPEFLNHQIVCAICQVP</sequence>
<protein>
    <recommendedName>
        <fullName evidence="2 3">Vacuolar protein sorting-associated protein 51 homolog</fullName>
    </recommendedName>
</protein>
<dbReference type="GO" id="GO:0007041">
    <property type="term" value="P:lysosomal transport"/>
    <property type="evidence" value="ECO:0007669"/>
    <property type="project" value="TreeGrafter"/>
</dbReference>
<keyword evidence="5" id="KW-1185">Reference proteome</keyword>
<keyword evidence="3" id="KW-0333">Golgi apparatus</keyword>